<dbReference type="RefSeq" id="WP_160181033.1">
    <property type="nucleotide sequence ID" value="NZ_CP047656.1"/>
</dbReference>
<protein>
    <recommendedName>
        <fullName evidence="4">ABC-2 type transport system permease protein</fullName>
    </recommendedName>
</protein>
<name>A0A857JPA9_9ALTE</name>
<feature type="transmembrane region" description="Helical" evidence="1">
    <location>
        <begin position="180"/>
        <end position="201"/>
    </location>
</feature>
<keyword evidence="1" id="KW-0812">Transmembrane</keyword>
<dbReference type="PANTHER" id="PTHR43471:SF1">
    <property type="entry name" value="ABC TRANSPORTER PERMEASE PROTEIN NOSY-RELATED"/>
    <property type="match status" value="1"/>
</dbReference>
<proteinExistence type="predicted"/>
<organism evidence="2 3">
    <name type="scientific">Paraglaciecola mesophila</name>
    <dbReference type="NCBI Taxonomy" id="197222"/>
    <lineage>
        <taxon>Bacteria</taxon>
        <taxon>Pseudomonadati</taxon>
        <taxon>Pseudomonadota</taxon>
        <taxon>Gammaproteobacteria</taxon>
        <taxon>Alteromonadales</taxon>
        <taxon>Alteromonadaceae</taxon>
        <taxon>Paraglaciecola</taxon>
    </lineage>
</organism>
<dbReference type="KEGG" id="pmes:FX988_03129"/>
<dbReference type="Proteomes" id="UP000464524">
    <property type="component" value="Chromosome"/>
</dbReference>
<dbReference type="Pfam" id="PF12040">
    <property type="entry name" value="DUF3526"/>
    <property type="match status" value="1"/>
</dbReference>
<evidence type="ECO:0000313" key="3">
    <source>
        <dbReference type="Proteomes" id="UP000464524"/>
    </source>
</evidence>
<feature type="transmembrane region" description="Helical" evidence="1">
    <location>
        <begin position="133"/>
        <end position="153"/>
    </location>
</feature>
<keyword evidence="1" id="KW-1133">Transmembrane helix</keyword>
<keyword evidence="3" id="KW-1185">Reference proteome</keyword>
<dbReference type="AlphaFoldDB" id="A0A857JPA9"/>
<gene>
    <name evidence="2" type="ORF">FX988_03129</name>
</gene>
<feature type="transmembrane region" description="Helical" evidence="1">
    <location>
        <begin position="207"/>
        <end position="228"/>
    </location>
</feature>
<feature type="transmembrane region" description="Helical" evidence="1">
    <location>
        <begin position="240"/>
        <end position="259"/>
    </location>
</feature>
<accession>A0A857JPA9</accession>
<sequence>MSYMFTQLSREWRFMLRQKYLLVLLGCALLISGFSVLSGLNEVEQQQHTIERLKAADASDRTDAQHKHDEIGMLAYYTFHLTYSAPSDLAFAALGERDIYPWKHRIKMLAIEGQIYESDTQNAELTQAGKIDFVFVISALSPLIIILLFHDLFASERSSGRHDLLVTTAKSPWALWGARGAIRFIALFLCLMLPFYVGAWVSGTSLAAIGLVSLYCIIYLAFWALVSVYWGRNASSAPKVASGLIGMWVLFAFITPILGDLSINQLVHSPKGGDIVLTQREAVNDAWDLPKETTMDAFTATYPEWKEHVAMQSMFEWKWYYAFQQVGDQIAAPMSQEYREAASKKYQFAGYASLLSPPMLLQRLLTRLAETDAVAAHEYEQQVRDFHQALRLFHYPFLFAQGEFDKGELINMPSFDKFIFEQQQGRDTDSVQSANK</sequence>
<evidence type="ECO:0008006" key="4">
    <source>
        <dbReference type="Google" id="ProtNLM"/>
    </source>
</evidence>
<dbReference type="OrthoDB" id="6016419at2"/>
<dbReference type="InterPro" id="IPR021913">
    <property type="entry name" value="DUF3526"/>
</dbReference>
<dbReference type="PANTHER" id="PTHR43471">
    <property type="entry name" value="ABC TRANSPORTER PERMEASE"/>
    <property type="match status" value="1"/>
</dbReference>
<evidence type="ECO:0000313" key="2">
    <source>
        <dbReference type="EMBL" id="QHJ12871.1"/>
    </source>
</evidence>
<evidence type="ECO:0000256" key="1">
    <source>
        <dbReference type="SAM" id="Phobius"/>
    </source>
</evidence>
<keyword evidence="1" id="KW-0472">Membrane</keyword>
<reference evidence="2 3" key="1">
    <citation type="submission" date="2019-12" db="EMBL/GenBank/DDBJ databases">
        <title>Genome sequencing and assembly of endphytes of Porphyra tenera.</title>
        <authorList>
            <person name="Park J.M."/>
            <person name="Shin R."/>
            <person name="Jo S.H."/>
        </authorList>
    </citation>
    <scope>NUCLEOTIDE SEQUENCE [LARGE SCALE GENOMIC DNA]</scope>
    <source>
        <strain evidence="2 3">GPM4</strain>
    </source>
</reference>
<dbReference type="EMBL" id="CP047656">
    <property type="protein sequence ID" value="QHJ12871.1"/>
    <property type="molecule type" value="Genomic_DNA"/>
</dbReference>